<dbReference type="InterPro" id="IPR008547">
    <property type="entry name" value="DUF829_TMEM53"/>
</dbReference>
<reference evidence="2" key="1">
    <citation type="journal article" date="2005" name="PLoS Biol.">
        <title>The genomes of Oryza sativa: a history of duplications.</title>
        <authorList>
            <person name="Yu J."/>
            <person name="Wang J."/>
            <person name="Lin W."/>
            <person name="Li S."/>
            <person name="Li H."/>
            <person name="Zhou J."/>
            <person name="Ni P."/>
            <person name="Dong W."/>
            <person name="Hu S."/>
            <person name="Zeng C."/>
            <person name="Zhang J."/>
            <person name="Zhang Y."/>
            <person name="Li R."/>
            <person name="Xu Z."/>
            <person name="Li S."/>
            <person name="Li X."/>
            <person name="Zheng H."/>
            <person name="Cong L."/>
            <person name="Lin L."/>
            <person name="Yin J."/>
            <person name="Geng J."/>
            <person name="Li G."/>
            <person name="Shi J."/>
            <person name="Liu J."/>
            <person name="Lv H."/>
            <person name="Li J."/>
            <person name="Wang J."/>
            <person name="Deng Y."/>
            <person name="Ran L."/>
            <person name="Shi X."/>
            <person name="Wang X."/>
            <person name="Wu Q."/>
            <person name="Li C."/>
            <person name="Ren X."/>
            <person name="Wang J."/>
            <person name="Wang X."/>
            <person name="Li D."/>
            <person name="Liu D."/>
            <person name="Zhang X."/>
            <person name="Ji Z."/>
            <person name="Zhao W."/>
            <person name="Sun Y."/>
            <person name="Zhang Z."/>
            <person name="Bao J."/>
            <person name="Han Y."/>
            <person name="Dong L."/>
            <person name="Ji J."/>
            <person name="Chen P."/>
            <person name="Wu S."/>
            <person name="Liu J."/>
            <person name="Xiao Y."/>
            <person name="Bu D."/>
            <person name="Tan J."/>
            <person name="Yang L."/>
            <person name="Ye C."/>
            <person name="Zhang J."/>
            <person name="Xu J."/>
            <person name="Zhou Y."/>
            <person name="Yu Y."/>
            <person name="Zhang B."/>
            <person name="Zhuang S."/>
            <person name="Wei H."/>
            <person name="Liu B."/>
            <person name="Lei M."/>
            <person name="Yu H."/>
            <person name="Li Y."/>
            <person name="Xu H."/>
            <person name="Wei S."/>
            <person name="He X."/>
            <person name="Fang L."/>
            <person name="Zhang Z."/>
            <person name="Zhang Y."/>
            <person name="Huang X."/>
            <person name="Su Z."/>
            <person name="Tong W."/>
            <person name="Li J."/>
            <person name="Tong Z."/>
            <person name="Li S."/>
            <person name="Ye J."/>
            <person name="Wang L."/>
            <person name="Fang L."/>
            <person name="Lei T."/>
            <person name="Chen C."/>
            <person name="Chen H."/>
            <person name="Xu Z."/>
            <person name="Li H."/>
            <person name="Huang H."/>
            <person name="Zhang F."/>
            <person name="Xu H."/>
            <person name="Li N."/>
            <person name="Zhao C."/>
            <person name="Li S."/>
            <person name="Dong L."/>
            <person name="Huang Y."/>
            <person name="Li L."/>
            <person name="Xi Y."/>
            <person name="Qi Q."/>
            <person name="Li W."/>
            <person name="Zhang B."/>
            <person name="Hu W."/>
            <person name="Zhang Y."/>
            <person name="Tian X."/>
            <person name="Jiao Y."/>
            <person name="Liang X."/>
            <person name="Jin J."/>
            <person name="Gao L."/>
            <person name="Zheng W."/>
            <person name="Hao B."/>
            <person name="Liu S."/>
            <person name="Wang W."/>
            <person name="Yuan L."/>
            <person name="Cao M."/>
            <person name="McDermott J."/>
            <person name="Samudrala R."/>
            <person name="Wang J."/>
            <person name="Wong G.K."/>
            <person name="Yang H."/>
        </authorList>
    </citation>
    <scope>NUCLEOTIDE SEQUENCE [LARGE SCALE GENOMIC DNA]</scope>
</reference>
<reference evidence="2" key="2">
    <citation type="submission" date="2008-12" db="EMBL/GenBank/DDBJ databases">
        <title>Improved gene annotation of the rice (Oryza sativa) genomes.</title>
        <authorList>
            <person name="Wang J."/>
            <person name="Li R."/>
            <person name="Fan W."/>
            <person name="Huang Q."/>
            <person name="Zhang J."/>
            <person name="Zhou Y."/>
            <person name="Hu Y."/>
            <person name="Zi S."/>
            <person name="Li J."/>
            <person name="Ni P."/>
            <person name="Zheng H."/>
            <person name="Zhang Y."/>
            <person name="Zhao M."/>
            <person name="Hao Q."/>
            <person name="McDermott J."/>
            <person name="Samudrala R."/>
            <person name="Kristiansen K."/>
            <person name="Wong G.K.-S."/>
        </authorList>
    </citation>
    <scope>NUCLEOTIDE SEQUENCE</scope>
</reference>
<proteinExistence type="predicted"/>
<dbReference type="Proteomes" id="UP000007752">
    <property type="component" value="Chromosome 2"/>
</dbReference>
<feature type="region of interest" description="Disordered" evidence="1">
    <location>
        <begin position="16"/>
        <end position="47"/>
    </location>
</feature>
<dbReference type="InterPro" id="IPR029058">
    <property type="entry name" value="AB_hydrolase_fold"/>
</dbReference>
<dbReference type="EMBL" id="CM000139">
    <property type="protein sequence ID" value="EEE56254.1"/>
    <property type="molecule type" value="Genomic_DNA"/>
</dbReference>
<gene>
    <name evidence="2" type="ORF">OsJ_05276</name>
</gene>
<dbReference type="AlphaFoldDB" id="B9F2L0"/>
<evidence type="ECO:0000256" key="1">
    <source>
        <dbReference type="SAM" id="MobiDB-lite"/>
    </source>
</evidence>
<protein>
    <submittedName>
        <fullName evidence="2">Uncharacterized protein</fullName>
    </submittedName>
</protein>
<dbReference type="Pfam" id="PF05705">
    <property type="entry name" value="DUF829"/>
    <property type="match status" value="1"/>
</dbReference>
<evidence type="ECO:0000313" key="2">
    <source>
        <dbReference type="EMBL" id="EEE56254.1"/>
    </source>
</evidence>
<feature type="region of interest" description="Disordered" evidence="1">
    <location>
        <begin position="77"/>
        <end position="123"/>
    </location>
</feature>
<feature type="compositionally biased region" description="Low complexity" evidence="1">
    <location>
        <begin position="109"/>
        <end position="122"/>
    </location>
</feature>
<organism evidence="2">
    <name type="scientific">Oryza sativa subsp. japonica</name>
    <name type="common">Rice</name>
    <dbReference type="NCBI Taxonomy" id="39947"/>
    <lineage>
        <taxon>Eukaryota</taxon>
        <taxon>Viridiplantae</taxon>
        <taxon>Streptophyta</taxon>
        <taxon>Embryophyta</taxon>
        <taxon>Tracheophyta</taxon>
        <taxon>Spermatophyta</taxon>
        <taxon>Magnoliopsida</taxon>
        <taxon>Liliopsida</taxon>
        <taxon>Poales</taxon>
        <taxon>Poaceae</taxon>
        <taxon>BOP clade</taxon>
        <taxon>Oryzoideae</taxon>
        <taxon>Oryzeae</taxon>
        <taxon>Oryzinae</taxon>
        <taxon>Oryza</taxon>
        <taxon>Oryza sativa</taxon>
    </lineage>
</organism>
<sequence length="371" mass="40300">MAASSARLLAAAARGRAATTFRHAPTVSSSLSFPPNPHHRPSLRGRAGISFSSTSISLPSGSPHGASAPFNLFPPDSDPFIQWDPPPPDAASPLGAGRRRPQGAGGLKGVRAPRGGSARGRSTCGGLVDKNVVDRVKDNFPFLPCLEVRNPLVEVLFDNSVICGHAIHMAIYENFAIKFLSRYGAILENLQSRADIIERIRGCIVDSAPVLEIRPEVWAAGFSAAMLKKSSSMTGPSVESPDGYTSNGTLNNLSSDVTRPTWGENILLSTLQKFFEIVLHLPDVNKRLEKVHSVLSEKQPTCPQFYLYSSADRVIPAECVERFIDMQKSLGQSVFAHNFVSSPHVDHYRSFPHVYAAKIDEFLKICSIARV</sequence>
<accession>B9F2L0</accession>
<dbReference type="SUPFAM" id="SSF53474">
    <property type="entry name" value="alpha/beta-Hydrolases"/>
    <property type="match status" value="1"/>
</dbReference>
<dbReference type="PANTHER" id="PTHR12265:SF11">
    <property type="entry name" value="ALPHA_BETA-HYDROLASES SUPERFAMILY PROTEIN"/>
    <property type="match status" value="1"/>
</dbReference>
<dbReference type="PANTHER" id="PTHR12265">
    <property type="entry name" value="TRANSMEMBRANE PROTEIN 53"/>
    <property type="match status" value="1"/>
</dbReference>
<name>B9F2L0_ORYSJ</name>